<dbReference type="FunCoup" id="A0A067QSN3">
    <property type="interactions" value="89"/>
</dbReference>
<dbReference type="PANTHER" id="PTHR43243">
    <property type="entry name" value="INNER MEMBRANE TRANSPORTER YGJI-RELATED"/>
    <property type="match status" value="1"/>
</dbReference>
<dbReference type="Proteomes" id="UP000027135">
    <property type="component" value="Unassembled WGS sequence"/>
</dbReference>
<name>A0A067QSN3_ZOONE</name>
<dbReference type="InterPro" id="IPR029485">
    <property type="entry name" value="CAT_C"/>
</dbReference>
<feature type="compositionally biased region" description="Basic and acidic residues" evidence="6">
    <location>
        <begin position="629"/>
        <end position="649"/>
    </location>
</feature>
<accession>A0A067QSN3</accession>
<comment type="subcellular location">
    <subcellularLocation>
        <location evidence="1">Membrane</location>
        <topology evidence="1">Multi-pass membrane protein</topology>
    </subcellularLocation>
</comment>
<gene>
    <name evidence="9" type="ORF">L798_01777</name>
</gene>
<dbReference type="OMA" id="TPMKRCL"/>
<feature type="transmembrane region" description="Helical" evidence="7">
    <location>
        <begin position="507"/>
        <end position="531"/>
    </location>
</feature>
<feature type="transmembrane region" description="Helical" evidence="7">
    <location>
        <begin position="271"/>
        <end position="300"/>
    </location>
</feature>
<feature type="transmembrane region" description="Helical" evidence="7">
    <location>
        <begin position="173"/>
        <end position="192"/>
    </location>
</feature>
<evidence type="ECO:0000313" key="10">
    <source>
        <dbReference type="Proteomes" id="UP000027135"/>
    </source>
</evidence>
<keyword evidence="3 7" id="KW-0812">Transmembrane</keyword>
<evidence type="ECO:0000256" key="7">
    <source>
        <dbReference type="SAM" id="Phobius"/>
    </source>
</evidence>
<dbReference type="FunFam" id="1.20.1740.10:FF:000010">
    <property type="entry name" value="probable cationic amino acid transporter"/>
    <property type="match status" value="1"/>
</dbReference>
<feature type="transmembrane region" description="Helical" evidence="7">
    <location>
        <begin position="199"/>
        <end position="218"/>
    </location>
</feature>
<proteinExistence type="predicted"/>
<dbReference type="AlphaFoldDB" id="A0A067QSN3"/>
<keyword evidence="4 7" id="KW-1133">Transmembrane helix</keyword>
<feature type="transmembrane region" description="Helical" evidence="7">
    <location>
        <begin position="568"/>
        <end position="586"/>
    </location>
</feature>
<dbReference type="InterPro" id="IPR002293">
    <property type="entry name" value="AA/rel_permease1"/>
</dbReference>
<dbReference type="GO" id="GO:0005886">
    <property type="term" value="C:plasma membrane"/>
    <property type="evidence" value="ECO:0007669"/>
    <property type="project" value="TreeGrafter"/>
</dbReference>
<dbReference type="Pfam" id="PF13520">
    <property type="entry name" value="AA_permease_2"/>
    <property type="match status" value="1"/>
</dbReference>
<feature type="domain" description="Cationic amino acid transporter C-terminal" evidence="8">
    <location>
        <begin position="541"/>
        <end position="591"/>
    </location>
</feature>
<dbReference type="Pfam" id="PF13906">
    <property type="entry name" value="AA_permease_C"/>
    <property type="match status" value="1"/>
</dbReference>
<organism evidence="9 10">
    <name type="scientific">Zootermopsis nevadensis</name>
    <name type="common">Dampwood termite</name>
    <dbReference type="NCBI Taxonomy" id="136037"/>
    <lineage>
        <taxon>Eukaryota</taxon>
        <taxon>Metazoa</taxon>
        <taxon>Ecdysozoa</taxon>
        <taxon>Arthropoda</taxon>
        <taxon>Hexapoda</taxon>
        <taxon>Insecta</taxon>
        <taxon>Pterygota</taxon>
        <taxon>Neoptera</taxon>
        <taxon>Polyneoptera</taxon>
        <taxon>Dictyoptera</taxon>
        <taxon>Blattodea</taxon>
        <taxon>Blattoidea</taxon>
        <taxon>Termitoidae</taxon>
        <taxon>Termopsidae</taxon>
        <taxon>Zootermopsis</taxon>
    </lineage>
</organism>
<evidence type="ECO:0000256" key="6">
    <source>
        <dbReference type="SAM" id="MobiDB-lite"/>
    </source>
</evidence>
<evidence type="ECO:0000256" key="4">
    <source>
        <dbReference type="ARBA" id="ARBA00022989"/>
    </source>
</evidence>
<keyword evidence="10" id="KW-1185">Reference proteome</keyword>
<keyword evidence="2" id="KW-0813">Transport</keyword>
<feature type="transmembrane region" description="Helical" evidence="7">
    <location>
        <begin position="104"/>
        <end position="125"/>
    </location>
</feature>
<feature type="transmembrane region" description="Helical" evidence="7">
    <location>
        <begin position="73"/>
        <end position="92"/>
    </location>
</feature>
<evidence type="ECO:0000259" key="8">
    <source>
        <dbReference type="Pfam" id="PF13906"/>
    </source>
</evidence>
<feature type="region of interest" description="Disordered" evidence="6">
    <location>
        <begin position="610"/>
        <end position="659"/>
    </location>
</feature>
<dbReference type="InParanoid" id="A0A067QSN3"/>
<dbReference type="GO" id="GO:0015171">
    <property type="term" value="F:amino acid transmembrane transporter activity"/>
    <property type="evidence" value="ECO:0007669"/>
    <property type="project" value="TreeGrafter"/>
</dbReference>
<reference evidence="9 10" key="1">
    <citation type="journal article" date="2014" name="Nat. Commun.">
        <title>Molecular traces of alternative social organization in a termite genome.</title>
        <authorList>
            <person name="Terrapon N."/>
            <person name="Li C."/>
            <person name="Robertson H.M."/>
            <person name="Ji L."/>
            <person name="Meng X."/>
            <person name="Booth W."/>
            <person name="Chen Z."/>
            <person name="Childers C.P."/>
            <person name="Glastad K.M."/>
            <person name="Gokhale K."/>
            <person name="Gowin J."/>
            <person name="Gronenberg W."/>
            <person name="Hermansen R.A."/>
            <person name="Hu H."/>
            <person name="Hunt B.G."/>
            <person name="Huylmans A.K."/>
            <person name="Khalil S.M."/>
            <person name="Mitchell R.D."/>
            <person name="Munoz-Torres M.C."/>
            <person name="Mustard J.A."/>
            <person name="Pan H."/>
            <person name="Reese J.T."/>
            <person name="Scharf M.E."/>
            <person name="Sun F."/>
            <person name="Vogel H."/>
            <person name="Xiao J."/>
            <person name="Yang W."/>
            <person name="Yang Z."/>
            <person name="Yang Z."/>
            <person name="Zhou J."/>
            <person name="Zhu J."/>
            <person name="Brent C.S."/>
            <person name="Elsik C.G."/>
            <person name="Goodisman M.A."/>
            <person name="Liberles D.A."/>
            <person name="Roe R.M."/>
            <person name="Vargo E.L."/>
            <person name="Vilcinskas A."/>
            <person name="Wang J."/>
            <person name="Bornberg-Bauer E."/>
            <person name="Korb J."/>
            <person name="Zhang G."/>
            <person name="Liebig J."/>
        </authorList>
    </citation>
    <scope>NUCLEOTIDE SEQUENCE [LARGE SCALE GENOMIC DNA]</scope>
    <source>
        <tissue evidence="9">Whole organism</tissue>
    </source>
</reference>
<evidence type="ECO:0000256" key="1">
    <source>
        <dbReference type="ARBA" id="ARBA00004141"/>
    </source>
</evidence>
<protein>
    <submittedName>
        <fullName evidence="9">Cationic amino acid transporter 4</fullName>
    </submittedName>
</protein>
<feature type="transmembrane region" description="Helical" evidence="7">
    <location>
        <begin position="478"/>
        <end position="501"/>
    </location>
</feature>
<feature type="transmembrane region" description="Helical" evidence="7">
    <location>
        <begin position="320"/>
        <end position="341"/>
    </location>
</feature>
<evidence type="ECO:0000313" key="9">
    <source>
        <dbReference type="EMBL" id="KDR08430.1"/>
    </source>
</evidence>
<dbReference type="eggNOG" id="KOG1286">
    <property type="taxonomic scope" value="Eukaryota"/>
</dbReference>
<feature type="transmembrane region" description="Helical" evidence="7">
    <location>
        <begin position="394"/>
        <end position="413"/>
    </location>
</feature>
<dbReference type="EMBL" id="KK853329">
    <property type="protein sequence ID" value="KDR08430.1"/>
    <property type="molecule type" value="Genomic_DNA"/>
</dbReference>
<dbReference type="Gene3D" id="1.20.1740.10">
    <property type="entry name" value="Amino acid/polyamine transporter I"/>
    <property type="match status" value="2"/>
</dbReference>
<feature type="transmembrane region" description="Helical" evidence="7">
    <location>
        <begin position="543"/>
        <end position="562"/>
    </location>
</feature>
<feature type="transmembrane region" description="Helical" evidence="7">
    <location>
        <begin position="230"/>
        <end position="250"/>
    </location>
</feature>
<evidence type="ECO:0000256" key="5">
    <source>
        <dbReference type="ARBA" id="ARBA00023136"/>
    </source>
</evidence>
<keyword evidence="5 7" id="KW-0472">Membrane</keyword>
<evidence type="ECO:0000256" key="3">
    <source>
        <dbReference type="ARBA" id="ARBA00022692"/>
    </source>
</evidence>
<sequence length="659" mass="70682">MPSSRRMILGHVVTDLSSKMNRTKKLGANIMETPLNRCLNTFDITLLGVGHMVGAGIYVLTGTVAKEIAGPGIVLSFLLAGVTSLLAALCYAEFGTRIPKAGSAYVYTYISVGEFWAFVIGWNIILEHMIGAASVARAWSGYVDSLMGFAISNATVSTVGEMHEQLLGRYPDFLAFAVCLVYSCLLGVGVKGSAIFNSLFTIINLGVMILVICAGFYYAHTENWTVGKGFLPFGFTGVIAGAATCFYAFVGFDSIATSSEEAQNPTVSIPIATIVSMLVVTVGYILVSAALTLMVPYWTISTSAALPEAFSSIGLNWAKYVVSIGALCGMTTTLFGSLFSLPRCMYAMASDGLLFSFLGSINQKTQVPLINVAISGISSAIIALVFDLQKLVEFMSIGTLLAYTIVSASVIILRYRPPAPEETVVPRVGSVTTDDSSQSGTELASPSSDIVELVTAGRLKPGFLWLSPLIGNCEPGGAVSGAVFIFTCFSTALCIQLQLSSHELRVGVWWTVLLASFFIFCLVGCLLVIMAHQQNTVGLRFKVPFVPLIPALSIFFNVELMVHLQALTWVRFIVWMALGLLVYFLYGIHHSKESDSITSYSILMTSSEAGKGKWGSMHSTGPVPVLSPSEEKPPPTTKAPKDVSTDDKTPIVYEEEVTQ</sequence>
<feature type="transmembrane region" description="Helical" evidence="7">
    <location>
        <begin position="369"/>
        <end position="388"/>
    </location>
</feature>
<evidence type="ECO:0000256" key="2">
    <source>
        <dbReference type="ARBA" id="ARBA00022448"/>
    </source>
</evidence>
<dbReference type="PANTHER" id="PTHR43243:SF4">
    <property type="entry name" value="CATIONIC AMINO ACID TRANSPORTER 4"/>
    <property type="match status" value="1"/>
</dbReference>
<dbReference type="OrthoDB" id="3900342at2759"/>
<feature type="transmembrane region" description="Helical" evidence="7">
    <location>
        <begin position="41"/>
        <end position="61"/>
    </location>
</feature>